<protein>
    <submittedName>
        <fullName evidence="2">Uncharacterized protein</fullName>
    </submittedName>
</protein>
<evidence type="ECO:0000313" key="3">
    <source>
        <dbReference type="Proteomes" id="UP000681425"/>
    </source>
</evidence>
<dbReference type="AlphaFoldDB" id="A0A975K4S6"/>
<gene>
    <name evidence="2" type="ORF">KFK14_17555</name>
</gene>
<sequence>MDERTIRPRQNYAFAVCRNGARLERTRFETVGEAGEEAERQSARNPGRRYIVLKEIARVITQPNPAAKPPPAAGGAGRQRPPRRPAPKGEADNASRRAVDPIMDK</sequence>
<feature type="compositionally biased region" description="Basic and acidic residues" evidence="1">
    <location>
        <begin position="87"/>
        <end position="105"/>
    </location>
</feature>
<proteinExistence type="predicted"/>
<dbReference type="EMBL" id="CP073910">
    <property type="protein sequence ID" value="QUT04823.1"/>
    <property type="molecule type" value="Genomic_DNA"/>
</dbReference>
<dbReference type="Proteomes" id="UP000681425">
    <property type="component" value="Chromosome"/>
</dbReference>
<evidence type="ECO:0000313" key="2">
    <source>
        <dbReference type="EMBL" id="QUT04823.1"/>
    </source>
</evidence>
<accession>A0A975K4S6</accession>
<reference evidence="2" key="1">
    <citation type="submission" date="2021-04" db="EMBL/GenBank/DDBJ databases">
        <title>Isolation of p-tert-butylphenol degrading bacteria Sphingobium phenoxybenzoativorans Tas13 from active sludge.</title>
        <authorList>
            <person name="Li Y."/>
        </authorList>
    </citation>
    <scope>NUCLEOTIDE SEQUENCE</scope>
    <source>
        <strain evidence="2">Tas13</strain>
    </source>
</reference>
<feature type="region of interest" description="Disordered" evidence="1">
    <location>
        <begin position="61"/>
        <end position="105"/>
    </location>
</feature>
<organism evidence="2 3">
    <name type="scientific">Sphingobium phenoxybenzoativorans</name>
    <dbReference type="NCBI Taxonomy" id="1592790"/>
    <lineage>
        <taxon>Bacteria</taxon>
        <taxon>Pseudomonadati</taxon>
        <taxon>Pseudomonadota</taxon>
        <taxon>Alphaproteobacteria</taxon>
        <taxon>Sphingomonadales</taxon>
        <taxon>Sphingomonadaceae</taxon>
        <taxon>Sphingobium</taxon>
    </lineage>
</organism>
<dbReference type="RefSeq" id="WP_212608563.1">
    <property type="nucleotide sequence ID" value="NZ_CP073910.1"/>
</dbReference>
<dbReference type="KEGG" id="spph:KFK14_17555"/>
<evidence type="ECO:0000256" key="1">
    <source>
        <dbReference type="SAM" id="MobiDB-lite"/>
    </source>
</evidence>
<name>A0A975K4S6_9SPHN</name>
<keyword evidence="3" id="KW-1185">Reference proteome</keyword>